<dbReference type="InterPro" id="IPR036117">
    <property type="entry name" value="DhaL_dom_sf"/>
</dbReference>
<dbReference type="InterPro" id="IPR004007">
    <property type="entry name" value="DhaL_dom"/>
</dbReference>
<dbReference type="NCBIfam" id="TIGR03599">
    <property type="entry name" value="YloV"/>
    <property type="match status" value="1"/>
</dbReference>
<name>A0A9D1SNF6_9FIRM</name>
<sequence>MITGAMFRDGILSASNNISNNRAAVDALNIFPVPDGDTGTNMSMTIGAAAKDIAALADDCTIETAAKTAAASMLRGARGNSGVILSLIFRGISKSFKGMETAGAQDVAAAFRAGTNAAYKAVMKPTEGTILTVVRKAADAAESAVENGENDPLEVCQAALVAAQAALEDTPNLLPVLKKSGVVDAGGQGFILILEGMKSVFKNNSIVQAIDAPQPAETAKTPVAAAEEEIKFTYCSEFLIEKDKNCKRDPISLRAYLESIGDCVVVVEDGSIIKVHVHSNEPGNVLQHALKYGQLINIKIDNMRQQHKNVSEAAEAADEAQADTPAAPENDCGFVCVCAGDGIASLFEDLGADRIVSGGQTMNPSTDDIYHAIMQTPAKTVYVLPNNSNIIMAAQQTTRLVKDREVVVLPTKTVPQGISAMLAFDDNLSTDENVQEMTAAAARVKTGSVTFAARDSDVDKQHIKEGQIMGLAEGKIKFLDDSDIVSVAVRTTLSLFESDNALITIIYGSDTTEEQAQQLEDKLKEELGADVEITTVNGGQPIYYFILSVE</sequence>
<dbReference type="SMART" id="SM01120">
    <property type="entry name" value="Dak2"/>
    <property type="match status" value="1"/>
</dbReference>
<dbReference type="Pfam" id="PF02734">
    <property type="entry name" value="Dak2"/>
    <property type="match status" value="1"/>
</dbReference>
<dbReference type="PANTHER" id="PTHR33434">
    <property type="entry name" value="DEGV DOMAIN-CONTAINING PROTEIN DR_1986-RELATED"/>
    <property type="match status" value="1"/>
</dbReference>
<dbReference type="Pfam" id="PF21645">
    <property type="entry name" value="FakA-like_M"/>
    <property type="match status" value="1"/>
</dbReference>
<dbReference type="InterPro" id="IPR033470">
    <property type="entry name" value="FakA-like_C"/>
</dbReference>
<evidence type="ECO:0000259" key="1">
    <source>
        <dbReference type="PROSITE" id="PS51480"/>
    </source>
</evidence>
<protein>
    <submittedName>
        <fullName evidence="2">DAK2 domain-containing protein</fullName>
    </submittedName>
</protein>
<dbReference type="GO" id="GO:0006071">
    <property type="term" value="P:glycerol metabolic process"/>
    <property type="evidence" value="ECO:0007669"/>
    <property type="project" value="InterPro"/>
</dbReference>
<dbReference type="Proteomes" id="UP000824125">
    <property type="component" value="Unassembled WGS sequence"/>
</dbReference>
<gene>
    <name evidence="2" type="ORF">IAD23_02625</name>
</gene>
<evidence type="ECO:0000313" key="2">
    <source>
        <dbReference type="EMBL" id="HIU68838.1"/>
    </source>
</evidence>
<proteinExistence type="predicted"/>
<feature type="domain" description="DhaL" evidence="1">
    <location>
        <begin position="5"/>
        <end position="199"/>
    </location>
</feature>
<dbReference type="SMART" id="SM01121">
    <property type="entry name" value="Dak1_2"/>
    <property type="match status" value="1"/>
</dbReference>
<reference evidence="2" key="2">
    <citation type="journal article" date="2021" name="PeerJ">
        <title>Extensive microbial diversity within the chicken gut microbiome revealed by metagenomics and culture.</title>
        <authorList>
            <person name="Gilroy R."/>
            <person name="Ravi A."/>
            <person name="Getino M."/>
            <person name="Pursley I."/>
            <person name="Horton D.L."/>
            <person name="Alikhan N.F."/>
            <person name="Baker D."/>
            <person name="Gharbi K."/>
            <person name="Hall N."/>
            <person name="Watson M."/>
            <person name="Adriaenssens E.M."/>
            <person name="Foster-Nyarko E."/>
            <person name="Jarju S."/>
            <person name="Secka A."/>
            <person name="Antonio M."/>
            <person name="Oren A."/>
            <person name="Chaudhuri R.R."/>
            <person name="La Ragione R."/>
            <person name="Hildebrand F."/>
            <person name="Pallen M.J."/>
        </authorList>
    </citation>
    <scope>NUCLEOTIDE SEQUENCE</scope>
    <source>
        <strain evidence="2">CHK176-6737</strain>
    </source>
</reference>
<dbReference type="PANTHER" id="PTHR33434:SF4">
    <property type="entry name" value="PHOSPHATASE PROTEIN"/>
    <property type="match status" value="1"/>
</dbReference>
<dbReference type="EMBL" id="DVNM01000015">
    <property type="protein sequence ID" value="HIU68838.1"/>
    <property type="molecule type" value="Genomic_DNA"/>
</dbReference>
<dbReference type="SUPFAM" id="SSF101473">
    <property type="entry name" value="DhaL-like"/>
    <property type="match status" value="1"/>
</dbReference>
<dbReference type="InterPro" id="IPR050270">
    <property type="entry name" value="DegV_domain_contain"/>
</dbReference>
<dbReference type="InterPro" id="IPR019986">
    <property type="entry name" value="YloV-like"/>
</dbReference>
<dbReference type="PROSITE" id="PS51480">
    <property type="entry name" value="DHAL"/>
    <property type="match status" value="1"/>
</dbReference>
<organism evidence="2 3">
    <name type="scientific">Candidatus Scybalenecus merdavium</name>
    <dbReference type="NCBI Taxonomy" id="2840939"/>
    <lineage>
        <taxon>Bacteria</taxon>
        <taxon>Bacillati</taxon>
        <taxon>Bacillota</taxon>
        <taxon>Clostridia</taxon>
        <taxon>Eubacteriales</taxon>
        <taxon>Oscillospiraceae</taxon>
        <taxon>Oscillospiraceae incertae sedis</taxon>
        <taxon>Candidatus Scybalenecus</taxon>
    </lineage>
</organism>
<dbReference type="AlphaFoldDB" id="A0A9D1SNF6"/>
<dbReference type="Gene3D" id="1.25.40.340">
    <property type="match status" value="1"/>
</dbReference>
<dbReference type="GO" id="GO:0004371">
    <property type="term" value="F:glycerone kinase activity"/>
    <property type="evidence" value="ECO:0007669"/>
    <property type="project" value="InterPro"/>
</dbReference>
<accession>A0A9D1SNF6</accession>
<comment type="caution">
    <text evidence="2">The sequence shown here is derived from an EMBL/GenBank/DDBJ whole genome shotgun (WGS) entry which is preliminary data.</text>
</comment>
<evidence type="ECO:0000313" key="3">
    <source>
        <dbReference type="Proteomes" id="UP000824125"/>
    </source>
</evidence>
<reference evidence="2" key="1">
    <citation type="submission" date="2020-10" db="EMBL/GenBank/DDBJ databases">
        <authorList>
            <person name="Gilroy R."/>
        </authorList>
    </citation>
    <scope>NUCLEOTIDE SEQUENCE</scope>
    <source>
        <strain evidence="2">CHK176-6737</strain>
    </source>
</reference>
<dbReference type="InterPro" id="IPR048394">
    <property type="entry name" value="FakA-like_M"/>
</dbReference>
<dbReference type="Pfam" id="PF13684">
    <property type="entry name" value="FakA-like_C"/>
    <property type="match status" value="1"/>
</dbReference>